<proteinExistence type="predicted"/>
<evidence type="ECO:0000313" key="3">
    <source>
        <dbReference type="Proteomes" id="UP000664940"/>
    </source>
</evidence>
<gene>
    <name evidence="2" type="ORF">HJG60_008342</name>
</gene>
<dbReference type="Proteomes" id="UP000664940">
    <property type="component" value="Unassembled WGS sequence"/>
</dbReference>
<name>A0A834DQL0_9CHIR</name>
<protein>
    <submittedName>
        <fullName evidence="2">Uncharacterized protein</fullName>
    </submittedName>
</protein>
<reference evidence="2 3" key="1">
    <citation type="journal article" date="2020" name="Nature">
        <title>Six reference-quality genomes reveal evolution of bat adaptations.</title>
        <authorList>
            <person name="Jebb D."/>
            <person name="Huang Z."/>
            <person name="Pippel M."/>
            <person name="Hughes G.M."/>
            <person name="Lavrichenko K."/>
            <person name="Devanna P."/>
            <person name="Winkler S."/>
            <person name="Jermiin L.S."/>
            <person name="Skirmuntt E.C."/>
            <person name="Katzourakis A."/>
            <person name="Burkitt-Gray L."/>
            <person name="Ray D.A."/>
            <person name="Sullivan K.A.M."/>
            <person name="Roscito J.G."/>
            <person name="Kirilenko B.M."/>
            <person name="Davalos L.M."/>
            <person name="Corthals A.P."/>
            <person name="Power M.L."/>
            <person name="Jones G."/>
            <person name="Ransome R.D."/>
            <person name="Dechmann D.K.N."/>
            <person name="Locatelli A.G."/>
            <person name="Puechmaille S.J."/>
            <person name="Fedrigo O."/>
            <person name="Jarvis E.D."/>
            <person name="Hiller M."/>
            <person name="Vernes S.C."/>
            <person name="Myers E.W."/>
            <person name="Teeling E.C."/>
        </authorList>
    </citation>
    <scope>NUCLEOTIDE SEQUENCE [LARGE SCALE GENOMIC DNA]</scope>
    <source>
        <strain evidence="2">Bat1K_MPI-CBG_1</strain>
    </source>
</reference>
<comment type="caution">
    <text evidence="2">The sequence shown here is derived from an EMBL/GenBank/DDBJ whole genome shotgun (WGS) entry which is preliminary data.</text>
</comment>
<organism evidence="2 3">
    <name type="scientific">Phyllostomus discolor</name>
    <name type="common">pale spear-nosed bat</name>
    <dbReference type="NCBI Taxonomy" id="89673"/>
    <lineage>
        <taxon>Eukaryota</taxon>
        <taxon>Metazoa</taxon>
        <taxon>Chordata</taxon>
        <taxon>Craniata</taxon>
        <taxon>Vertebrata</taxon>
        <taxon>Euteleostomi</taxon>
        <taxon>Mammalia</taxon>
        <taxon>Eutheria</taxon>
        <taxon>Laurasiatheria</taxon>
        <taxon>Chiroptera</taxon>
        <taxon>Yangochiroptera</taxon>
        <taxon>Phyllostomidae</taxon>
        <taxon>Phyllostominae</taxon>
        <taxon>Phyllostomus</taxon>
    </lineage>
</organism>
<sequence length="189" mass="20639">MGLSDAVTVAAGPCAALCFRRQERMKCLGNDLTPRHVRMSCIRKCHNAHTSGGSPLEAGTPPSFSARVSDALTMKFLNYCPANRLSTFQNFLFLFKRMSKWLKDPFSRIFSVAQKPPSWLENRKCCQDRDVPACTRQPADGSPCRPRVSRGAAEDAPVGDEPAVNGHGRPHPQGVPCLELQGWGLGGLS</sequence>
<evidence type="ECO:0000256" key="1">
    <source>
        <dbReference type="SAM" id="MobiDB-lite"/>
    </source>
</evidence>
<dbReference type="EMBL" id="JABVXQ010000010">
    <property type="protein sequence ID" value="KAF6088519.1"/>
    <property type="molecule type" value="Genomic_DNA"/>
</dbReference>
<accession>A0A834DQL0</accession>
<dbReference type="AlphaFoldDB" id="A0A834DQL0"/>
<feature type="region of interest" description="Disordered" evidence="1">
    <location>
        <begin position="135"/>
        <end position="175"/>
    </location>
</feature>
<evidence type="ECO:0000313" key="2">
    <source>
        <dbReference type="EMBL" id="KAF6088519.1"/>
    </source>
</evidence>